<evidence type="ECO:0000313" key="11">
    <source>
        <dbReference type="Proteomes" id="UP001634393"/>
    </source>
</evidence>
<dbReference type="AlphaFoldDB" id="A0ABD3TCI4"/>
<dbReference type="PROSITE" id="PS51293">
    <property type="entry name" value="SANT"/>
    <property type="match status" value="1"/>
</dbReference>
<sequence>MSNSRSCNKGFKLFGVQIDVGNNADGGNESSSIRRTKSLGNLNVRKGESKGIETSGYISDGLFHQSTKIHERRKGSPWTEDEHRLFLAGLEKLGKGDWKGISRNFVQTRNSTQIASHAQKYFIRIASEKKVRRSSIFDIPGSSNRDAAESSQHASSTVVDKKQIGEVKGQESIQAPVMTPERPPLSPVTRREIPDLRNKAYMQIVPSYNQAFPASTVRPTVSWVPVMNFSSHNGVFLPGFHGNLANYANFVPPRSTVTLKESIQTGLSQTQATKNDELSLNICNLAL</sequence>
<feature type="domain" description="SANT" evidence="8">
    <location>
        <begin position="76"/>
        <end position="126"/>
    </location>
</feature>
<comment type="subcellular location">
    <subcellularLocation>
        <location evidence="1">Nucleus</location>
    </subcellularLocation>
</comment>
<dbReference type="SUPFAM" id="SSF46689">
    <property type="entry name" value="Homeodomain-like"/>
    <property type="match status" value="1"/>
</dbReference>
<protein>
    <submittedName>
        <fullName evidence="10">Uncharacterized protein</fullName>
    </submittedName>
</protein>
<evidence type="ECO:0000256" key="5">
    <source>
        <dbReference type="ARBA" id="ARBA00023242"/>
    </source>
</evidence>
<comment type="caution">
    <text evidence="10">The sequence shown here is derived from an EMBL/GenBank/DDBJ whole genome shotgun (WGS) entry which is preliminary data.</text>
</comment>
<organism evidence="10 11">
    <name type="scientific">Penstemon smallii</name>
    <dbReference type="NCBI Taxonomy" id="265156"/>
    <lineage>
        <taxon>Eukaryota</taxon>
        <taxon>Viridiplantae</taxon>
        <taxon>Streptophyta</taxon>
        <taxon>Embryophyta</taxon>
        <taxon>Tracheophyta</taxon>
        <taxon>Spermatophyta</taxon>
        <taxon>Magnoliopsida</taxon>
        <taxon>eudicotyledons</taxon>
        <taxon>Gunneridae</taxon>
        <taxon>Pentapetalae</taxon>
        <taxon>asterids</taxon>
        <taxon>lamiids</taxon>
        <taxon>Lamiales</taxon>
        <taxon>Plantaginaceae</taxon>
        <taxon>Cheloneae</taxon>
        <taxon>Penstemon</taxon>
    </lineage>
</organism>
<dbReference type="SMART" id="SM00717">
    <property type="entry name" value="SANT"/>
    <property type="match status" value="1"/>
</dbReference>
<proteinExistence type="predicted"/>
<evidence type="ECO:0000259" key="8">
    <source>
        <dbReference type="PROSITE" id="PS51293"/>
    </source>
</evidence>
<dbReference type="InterPro" id="IPR006447">
    <property type="entry name" value="Myb_dom_plants"/>
</dbReference>
<dbReference type="PANTHER" id="PTHR44191:SF4">
    <property type="entry name" value="OS01G0187900 PROTEIN"/>
    <property type="match status" value="1"/>
</dbReference>
<dbReference type="GO" id="GO:0006355">
    <property type="term" value="P:regulation of DNA-templated transcription"/>
    <property type="evidence" value="ECO:0007669"/>
    <property type="project" value="UniProtKB-ARBA"/>
</dbReference>
<dbReference type="PANTHER" id="PTHR44191">
    <property type="entry name" value="TRANSCRIPTION FACTOR KUA1"/>
    <property type="match status" value="1"/>
</dbReference>
<keyword evidence="11" id="KW-1185">Reference proteome</keyword>
<evidence type="ECO:0000313" key="10">
    <source>
        <dbReference type="EMBL" id="KAL3834689.1"/>
    </source>
</evidence>
<keyword evidence="3" id="KW-0238">DNA-binding</keyword>
<evidence type="ECO:0000259" key="7">
    <source>
        <dbReference type="PROSITE" id="PS50090"/>
    </source>
</evidence>
<dbReference type="PROSITE" id="PS50090">
    <property type="entry name" value="MYB_LIKE"/>
    <property type="match status" value="1"/>
</dbReference>
<keyword evidence="4" id="KW-0804">Transcription</keyword>
<dbReference type="EMBL" id="JBJXBP010000004">
    <property type="protein sequence ID" value="KAL3834689.1"/>
    <property type="molecule type" value="Genomic_DNA"/>
</dbReference>
<dbReference type="Pfam" id="PF00249">
    <property type="entry name" value="Myb_DNA-binding"/>
    <property type="match status" value="1"/>
</dbReference>
<feature type="domain" description="Myb-like" evidence="7">
    <location>
        <begin position="70"/>
        <end position="122"/>
    </location>
</feature>
<dbReference type="InterPro" id="IPR001005">
    <property type="entry name" value="SANT/Myb"/>
</dbReference>
<dbReference type="FunFam" id="1.10.10.60:FF:000009">
    <property type="entry name" value="transcription factor MYB1R1"/>
    <property type="match status" value="1"/>
</dbReference>
<keyword evidence="2" id="KW-0805">Transcription regulation</keyword>
<dbReference type="CDD" id="cd00167">
    <property type="entry name" value="SANT"/>
    <property type="match status" value="1"/>
</dbReference>
<gene>
    <name evidence="10" type="ORF">ACJIZ3_009425</name>
</gene>
<name>A0ABD3TCI4_9LAMI</name>
<dbReference type="Gene3D" id="1.10.10.60">
    <property type="entry name" value="Homeodomain-like"/>
    <property type="match status" value="1"/>
</dbReference>
<feature type="region of interest" description="Disordered" evidence="6">
    <location>
        <begin position="137"/>
        <end position="164"/>
    </location>
</feature>
<evidence type="ECO:0000256" key="4">
    <source>
        <dbReference type="ARBA" id="ARBA00023163"/>
    </source>
</evidence>
<dbReference type="InterPro" id="IPR009057">
    <property type="entry name" value="Homeodomain-like_sf"/>
</dbReference>
<dbReference type="PROSITE" id="PS51294">
    <property type="entry name" value="HTH_MYB"/>
    <property type="match status" value="1"/>
</dbReference>
<evidence type="ECO:0000256" key="3">
    <source>
        <dbReference type="ARBA" id="ARBA00023125"/>
    </source>
</evidence>
<dbReference type="InterPro" id="IPR052245">
    <property type="entry name" value="Plant_Stress_Dev_TF"/>
</dbReference>
<dbReference type="InterPro" id="IPR017884">
    <property type="entry name" value="SANT_dom"/>
</dbReference>
<evidence type="ECO:0000256" key="1">
    <source>
        <dbReference type="ARBA" id="ARBA00004123"/>
    </source>
</evidence>
<dbReference type="InterPro" id="IPR017930">
    <property type="entry name" value="Myb_dom"/>
</dbReference>
<feature type="compositionally biased region" description="Polar residues" evidence="6">
    <location>
        <begin position="141"/>
        <end position="158"/>
    </location>
</feature>
<dbReference type="Proteomes" id="UP001634393">
    <property type="component" value="Unassembled WGS sequence"/>
</dbReference>
<evidence type="ECO:0000256" key="2">
    <source>
        <dbReference type="ARBA" id="ARBA00023015"/>
    </source>
</evidence>
<accession>A0ABD3TCI4</accession>
<reference evidence="10 11" key="1">
    <citation type="submission" date="2024-12" db="EMBL/GenBank/DDBJ databases">
        <title>The unique morphological basis and parallel evolutionary history of personate flowers in Penstemon.</title>
        <authorList>
            <person name="Depatie T.H."/>
            <person name="Wessinger C.A."/>
        </authorList>
    </citation>
    <scope>NUCLEOTIDE SEQUENCE [LARGE SCALE GENOMIC DNA]</scope>
    <source>
        <strain evidence="10">WTNN_2</strain>
        <tissue evidence="10">Leaf</tissue>
    </source>
</reference>
<dbReference type="GO" id="GO:0005634">
    <property type="term" value="C:nucleus"/>
    <property type="evidence" value="ECO:0007669"/>
    <property type="project" value="UniProtKB-SubCell"/>
</dbReference>
<evidence type="ECO:0000256" key="6">
    <source>
        <dbReference type="SAM" id="MobiDB-lite"/>
    </source>
</evidence>
<dbReference type="NCBIfam" id="TIGR01557">
    <property type="entry name" value="myb_SHAQKYF"/>
    <property type="match status" value="1"/>
</dbReference>
<evidence type="ECO:0000259" key="9">
    <source>
        <dbReference type="PROSITE" id="PS51294"/>
    </source>
</evidence>
<dbReference type="GO" id="GO:0003677">
    <property type="term" value="F:DNA binding"/>
    <property type="evidence" value="ECO:0007669"/>
    <property type="project" value="UniProtKB-KW"/>
</dbReference>
<feature type="domain" description="HTH myb-type" evidence="9">
    <location>
        <begin position="70"/>
        <end position="126"/>
    </location>
</feature>
<keyword evidence="5" id="KW-0539">Nucleus</keyword>